<dbReference type="EMBL" id="BKZW01000001">
    <property type="protein sequence ID" value="GER87302.1"/>
    <property type="molecule type" value="Genomic_DNA"/>
</dbReference>
<keyword evidence="1" id="KW-0472">Membrane</keyword>
<dbReference type="RefSeq" id="WP_151755318.1">
    <property type="nucleotide sequence ID" value="NZ_BKZW01000001.1"/>
</dbReference>
<protein>
    <submittedName>
        <fullName evidence="2">Uncharacterized protein</fullName>
    </submittedName>
</protein>
<feature type="transmembrane region" description="Helical" evidence="1">
    <location>
        <begin position="93"/>
        <end position="112"/>
    </location>
</feature>
<name>A0A5J4KJW3_9CHLR</name>
<evidence type="ECO:0000313" key="3">
    <source>
        <dbReference type="Proteomes" id="UP000326912"/>
    </source>
</evidence>
<evidence type="ECO:0000256" key="1">
    <source>
        <dbReference type="SAM" id="Phobius"/>
    </source>
</evidence>
<gene>
    <name evidence="2" type="ORF">KDW_14640</name>
</gene>
<keyword evidence="3" id="KW-1185">Reference proteome</keyword>
<feature type="transmembrane region" description="Helical" evidence="1">
    <location>
        <begin position="156"/>
        <end position="178"/>
    </location>
</feature>
<dbReference type="AlphaFoldDB" id="A0A5J4KJW3"/>
<organism evidence="2 3">
    <name type="scientific">Dictyobacter vulcani</name>
    <dbReference type="NCBI Taxonomy" id="2607529"/>
    <lineage>
        <taxon>Bacteria</taxon>
        <taxon>Bacillati</taxon>
        <taxon>Chloroflexota</taxon>
        <taxon>Ktedonobacteria</taxon>
        <taxon>Ktedonobacterales</taxon>
        <taxon>Dictyobacteraceae</taxon>
        <taxon>Dictyobacter</taxon>
    </lineage>
</organism>
<keyword evidence="1" id="KW-0812">Transmembrane</keyword>
<reference evidence="2 3" key="1">
    <citation type="submission" date="2019-10" db="EMBL/GenBank/DDBJ databases">
        <title>Dictyobacter vulcani sp. nov., within the class Ktedonobacteria, isolated from soil of volcanic Mt. Zao.</title>
        <authorList>
            <person name="Zheng Y."/>
            <person name="Wang C.M."/>
            <person name="Sakai Y."/>
            <person name="Abe K."/>
            <person name="Yokota A."/>
            <person name="Yabe S."/>
        </authorList>
    </citation>
    <scope>NUCLEOTIDE SEQUENCE [LARGE SCALE GENOMIC DNA]</scope>
    <source>
        <strain evidence="2 3">W12</strain>
    </source>
</reference>
<evidence type="ECO:0000313" key="2">
    <source>
        <dbReference type="EMBL" id="GER87302.1"/>
    </source>
</evidence>
<accession>A0A5J4KJW3</accession>
<feature type="transmembrane region" description="Helical" evidence="1">
    <location>
        <begin position="6"/>
        <end position="25"/>
    </location>
</feature>
<feature type="transmembrane region" description="Helical" evidence="1">
    <location>
        <begin position="32"/>
        <end position="55"/>
    </location>
</feature>
<proteinExistence type="predicted"/>
<comment type="caution">
    <text evidence="2">The sequence shown here is derived from an EMBL/GenBank/DDBJ whole genome shotgun (WGS) entry which is preliminary data.</text>
</comment>
<keyword evidence="1" id="KW-1133">Transmembrane helix</keyword>
<feature type="transmembrane region" description="Helical" evidence="1">
    <location>
        <begin position="124"/>
        <end position="144"/>
    </location>
</feature>
<sequence>MEAFIFLLYVVPFLLMVYGAFVLFIRPPKPVLLASLLGGLVMGVINIFVDLIAYASRWWHYEFVQTGLHNPNDFQVQFSNLFLKSLNVLHVPLPFYLTPIFIYGSLGYLLIWRFWSGKARWFSWVLLAGVPLFSICRDISGGMTNGSYQVWQNVPASVVATIVMWLVAFFVGFALFWWKAKQTPFVLERTEEESEGATVSKHAPTISK</sequence>
<dbReference type="Proteomes" id="UP000326912">
    <property type="component" value="Unassembled WGS sequence"/>
</dbReference>